<evidence type="ECO:0000313" key="1">
    <source>
        <dbReference type="EMBL" id="PBK78291.1"/>
    </source>
</evidence>
<protein>
    <submittedName>
        <fullName evidence="1">Uncharacterized protein</fullName>
    </submittedName>
</protein>
<dbReference type="EMBL" id="KZ293415">
    <property type="protein sequence ID" value="PBK78291.1"/>
    <property type="molecule type" value="Genomic_DNA"/>
</dbReference>
<evidence type="ECO:0000313" key="2">
    <source>
        <dbReference type="Proteomes" id="UP000218334"/>
    </source>
</evidence>
<name>A0A2H3C5E1_9AGAR</name>
<reference evidence="2" key="1">
    <citation type="journal article" date="2017" name="Nat. Ecol. Evol.">
        <title>Genome expansion and lineage-specific genetic innovations in the forest pathogenic fungi Armillaria.</title>
        <authorList>
            <person name="Sipos G."/>
            <person name="Prasanna A.N."/>
            <person name="Walter M.C."/>
            <person name="O'Connor E."/>
            <person name="Balint B."/>
            <person name="Krizsan K."/>
            <person name="Kiss B."/>
            <person name="Hess J."/>
            <person name="Varga T."/>
            <person name="Slot J."/>
            <person name="Riley R."/>
            <person name="Boka B."/>
            <person name="Rigling D."/>
            <person name="Barry K."/>
            <person name="Lee J."/>
            <person name="Mihaltcheva S."/>
            <person name="LaButti K."/>
            <person name="Lipzen A."/>
            <person name="Waldron R."/>
            <person name="Moloney N.M."/>
            <person name="Sperisen C."/>
            <person name="Kredics L."/>
            <person name="Vagvoelgyi C."/>
            <person name="Patrignani A."/>
            <person name="Fitzpatrick D."/>
            <person name="Nagy I."/>
            <person name="Doyle S."/>
            <person name="Anderson J.B."/>
            <person name="Grigoriev I.V."/>
            <person name="Gueldener U."/>
            <person name="Muensterkoetter M."/>
            <person name="Nagy L.G."/>
        </authorList>
    </citation>
    <scope>NUCLEOTIDE SEQUENCE [LARGE SCALE GENOMIC DNA]</scope>
    <source>
        <strain evidence="2">28-4</strain>
    </source>
</reference>
<accession>A0A2H3C5E1</accession>
<proteinExistence type="predicted"/>
<gene>
    <name evidence="1" type="ORF">ARMSODRAFT_1010887</name>
</gene>
<dbReference type="AlphaFoldDB" id="A0A2H3C5E1"/>
<keyword evidence="2" id="KW-1185">Reference proteome</keyword>
<sequence length="102" mass="11333">MPTLITLLLKDHVSAGSYREWEAVMDDRAVGRLYRTLTIGPEFSLISVPQPLTILRINTLIKALPVLQAKSITYRASFPMDATTGITGLYQVYTGVHQCKPV</sequence>
<organism evidence="1 2">
    <name type="scientific">Armillaria solidipes</name>
    <dbReference type="NCBI Taxonomy" id="1076256"/>
    <lineage>
        <taxon>Eukaryota</taxon>
        <taxon>Fungi</taxon>
        <taxon>Dikarya</taxon>
        <taxon>Basidiomycota</taxon>
        <taxon>Agaricomycotina</taxon>
        <taxon>Agaricomycetes</taxon>
        <taxon>Agaricomycetidae</taxon>
        <taxon>Agaricales</taxon>
        <taxon>Marasmiineae</taxon>
        <taxon>Physalacriaceae</taxon>
        <taxon>Armillaria</taxon>
    </lineage>
</organism>
<dbReference type="Proteomes" id="UP000218334">
    <property type="component" value="Unassembled WGS sequence"/>
</dbReference>